<keyword evidence="3" id="KW-0378">Hydrolase</keyword>
<dbReference type="GO" id="GO:0003678">
    <property type="term" value="F:DNA helicase activity"/>
    <property type="evidence" value="ECO:0007669"/>
    <property type="project" value="InterPro"/>
</dbReference>
<dbReference type="GO" id="GO:0006260">
    <property type="term" value="P:DNA replication"/>
    <property type="evidence" value="ECO:0007669"/>
    <property type="project" value="InterPro"/>
</dbReference>
<feature type="compositionally biased region" description="Basic residues" evidence="1">
    <location>
        <begin position="481"/>
        <end position="491"/>
    </location>
</feature>
<dbReference type="InterPro" id="IPR007694">
    <property type="entry name" value="DNA_helicase_DnaB-like_C"/>
</dbReference>
<protein>
    <submittedName>
        <fullName evidence="3">Helicase, ATPase, REPLICATION</fullName>
    </submittedName>
</protein>
<dbReference type="GO" id="GO:0005524">
    <property type="term" value="F:ATP binding"/>
    <property type="evidence" value="ECO:0007669"/>
    <property type="project" value="InterPro"/>
</dbReference>
<feature type="compositionally biased region" description="Basic and acidic residues" evidence="1">
    <location>
        <begin position="452"/>
        <end position="480"/>
    </location>
</feature>
<dbReference type="EMBL" id="BK016086">
    <property type="protein sequence ID" value="DAF93408.1"/>
    <property type="molecule type" value="Genomic_DNA"/>
</dbReference>
<sequence>MQIHSPTAELRALLTVTTKKLKENQRILWLGKLNKDHFHTPVMRQAFERITSLARKRFKIVSWKSLLEDPSLDEDFREILAEADEKPCLKKSQLKETLETLEEFRKIRVMRSVAERIYVALEQTSCDAENLLTQVTQEITKATAAKHQDVSFLRFGKDANSKEVTDRICRNETLPRIPTGLAEYDKTNGGLPDTGVVFLAATTSGGKSIVSMNMGLHMFLKQHLSVFRVSLEMQEIQESQRLYSHLTGVPLKKFKHAKLTSEDKRKVRTAEKMMAEHGEKHGIHHTIHCPKGGLSMEEALQLAKPFGYKVIIIDYIGLLNEDSGKEQWKSLMDAARIAKNYTQETGALVILLAQLDDEKEAMRYSKGMKEHADVVIQWNYSRPEQREVRKIPMLVSKDRDGETNFMFEMDERFDIMTVYNPGEQQSGSGGGNLEFEDDDGDSTGKPKKKKLKGEEKTGKLKDGKTKKLKSKGNDLEEIKFPTKKKKLKSKVKSIGLDDGPAALS</sequence>
<feature type="domain" description="SF4 helicase" evidence="2">
    <location>
        <begin position="177"/>
        <end position="404"/>
    </location>
</feature>
<dbReference type="SUPFAM" id="SSF52540">
    <property type="entry name" value="P-loop containing nucleoside triphosphate hydrolases"/>
    <property type="match status" value="1"/>
</dbReference>
<evidence type="ECO:0000313" key="3">
    <source>
        <dbReference type="EMBL" id="DAF93408.1"/>
    </source>
</evidence>
<keyword evidence="3" id="KW-0347">Helicase</keyword>
<dbReference type="Pfam" id="PF03796">
    <property type="entry name" value="DnaB_C"/>
    <property type="match status" value="1"/>
</dbReference>
<keyword evidence="3" id="KW-0547">Nucleotide-binding</keyword>
<dbReference type="InterPro" id="IPR027417">
    <property type="entry name" value="P-loop_NTPase"/>
</dbReference>
<reference evidence="3" key="1">
    <citation type="journal article" date="2021" name="Proc. Natl. Acad. Sci. U.S.A.">
        <title>A Catalog of Tens of Thousands of Viruses from Human Metagenomes Reveals Hidden Associations with Chronic Diseases.</title>
        <authorList>
            <person name="Tisza M.J."/>
            <person name="Buck C.B."/>
        </authorList>
    </citation>
    <scope>NUCLEOTIDE SEQUENCE</scope>
    <source>
        <strain evidence="3">Ctshb19</strain>
    </source>
</reference>
<proteinExistence type="predicted"/>
<name>A0A8S5UG13_9CAUD</name>
<evidence type="ECO:0000259" key="2">
    <source>
        <dbReference type="Pfam" id="PF03796"/>
    </source>
</evidence>
<feature type="region of interest" description="Disordered" evidence="1">
    <location>
        <begin position="420"/>
        <end position="504"/>
    </location>
</feature>
<keyword evidence="3" id="KW-0067">ATP-binding</keyword>
<organism evidence="3">
    <name type="scientific">Myoviridae sp. ctshb19</name>
    <dbReference type="NCBI Taxonomy" id="2825194"/>
    <lineage>
        <taxon>Viruses</taxon>
        <taxon>Duplodnaviria</taxon>
        <taxon>Heunggongvirae</taxon>
        <taxon>Uroviricota</taxon>
        <taxon>Caudoviricetes</taxon>
    </lineage>
</organism>
<dbReference type="PANTHER" id="PTHR30153">
    <property type="entry name" value="REPLICATIVE DNA HELICASE DNAB"/>
    <property type="match status" value="1"/>
</dbReference>
<accession>A0A8S5UG13</accession>
<dbReference type="PANTHER" id="PTHR30153:SF2">
    <property type="entry name" value="REPLICATIVE DNA HELICASE"/>
    <property type="match status" value="1"/>
</dbReference>
<evidence type="ECO:0000256" key="1">
    <source>
        <dbReference type="SAM" id="MobiDB-lite"/>
    </source>
</evidence>
<dbReference type="Gene3D" id="3.40.50.300">
    <property type="entry name" value="P-loop containing nucleotide triphosphate hydrolases"/>
    <property type="match status" value="1"/>
</dbReference>